<dbReference type="Pfam" id="PF25306">
    <property type="entry name" value="DUF7880"/>
    <property type="match status" value="1"/>
</dbReference>
<dbReference type="EMBL" id="OZ019895">
    <property type="protein sequence ID" value="CAK9219440.1"/>
    <property type="molecule type" value="Genomic_DNA"/>
</dbReference>
<reference evidence="3" key="1">
    <citation type="submission" date="2024-02" db="EMBL/GenBank/DDBJ databases">
        <authorList>
            <consortium name="ELIXIR-Norway"/>
            <consortium name="Elixir Norway"/>
        </authorList>
    </citation>
    <scope>NUCLEOTIDE SEQUENCE</scope>
</reference>
<organism evidence="3 4">
    <name type="scientific">Sphagnum troendelagicum</name>
    <dbReference type="NCBI Taxonomy" id="128251"/>
    <lineage>
        <taxon>Eukaryota</taxon>
        <taxon>Viridiplantae</taxon>
        <taxon>Streptophyta</taxon>
        <taxon>Embryophyta</taxon>
        <taxon>Bryophyta</taxon>
        <taxon>Sphagnophytina</taxon>
        <taxon>Sphagnopsida</taxon>
        <taxon>Sphagnales</taxon>
        <taxon>Sphagnaceae</taxon>
        <taxon>Sphagnum</taxon>
    </lineage>
</organism>
<evidence type="ECO:0000259" key="2">
    <source>
        <dbReference type="Pfam" id="PF25306"/>
    </source>
</evidence>
<name>A0ABP0UDI9_9BRYO</name>
<dbReference type="Proteomes" id="UP001497512">
    <property type="component" value="Chromosome 3"/>
</dbReference>
<dbReference type="InterPro" id="IPR023222">
    <property type="entry name" value="PsbQ-like_dom_sf"/>
</dbReference>
<feature type="domain" description="DUF7880" evidence="2">
    <location>
        <begin position="110"/>
        <end position="236"/>
    </location>
</feature>
<accession>A0ABP0UDI9</accession>
<evidence type="ECO:0000313" key="3">
    <source>
        <dbReference type="EMBL" id="CAK9219440.1"/>
    </source>
</evidence>
<gene>
    <name evidence="3" type="ORF">CSSPTR1EN2_LOCUS14509</name>
</gene>
<keyword evidence="4" id="KW-1185">Reference proteome</keyword>
<dbReference type="PANTHER" id="PTHR36014">
    <property type="entry name" value="OS03G0176600 PROTEIN"/>
    <property type="match status" value="1"/>
</dbReference>
<proteinExistence type="predicted"/>
<evidence type="ECO:0000256" key="1">
    <source>
        <dbReference type="ARBA" id="ARBA00023078"/>
    </source>
</evidence>
<sequence length="269" mass="27962">MAAAMSSSLSIPHLAYYLRLRPRSGCHSTAATTQCAETGVVEAGTSDSLCCEIGPAVSGGKLSRRRASAAAAAAALWVGLSFIPGLESQAAEGGGGGPLSKYIKRKKLDPLETYVPTVVLAQRQFEDVGGILVREKPEFSDARSLLRSGPAGSLRTDIRAVAQYAAEAGEGKAATDAVEQCLSALEDLDSLLIRASRSESSASVDTMKNRVSAAVTALDRLLATVPSPVLEKGKAIATAYMDQSATFDEANPDFTVIQGGDSELLKGLL</sequence>
<dbReference type="PANTHER" id="PTHR36014:SF1">
    <property type="entry name" value="OS03G0176700 PROTEIN"/>
    <property type="match status" value="1"/>
</dbReference>
<evidence type="ECO:0000313" key="4">
    <source>
        <dbReference type="Proteomes" id="UP001497512"/>
    </source>
</evidence>
<dbReference type="Gene3D" id="1.20.120.290">
    <property type="entry name" value="Oxygen-evolving enhancer protein 3 (PsbQ), four-helix up-down bundle"/>
    <property type="match status" value="1"/>
</dbReference>
<dbReference type="InterPro" id="IPR057202">
    <property type="entry name" value="DUF7880"/>
</dbReference>
<protein>
    <recommendedName>
        <fullName evidence="2">DUF7880 domain-containing protein</fullName>
    </recommendedName>
</protein>
<keyword evidence="1" id="KW-0793">Thylakoid</keyword>